<keyword evidence="5" id="KW-1185">Reference proteome</keyword>
<dbReference type="OrthoDB" id="4328740at2"/>
<keyword evidence="2" id="KW-1133">Transmembrane helix</keyword>
<organism evidence="4 5">
    <name type="scientific">Dactylosporangium aurantiacum</name>
    <dbReference type="NCBI Taxonomy" id="35754"/>
    <lineage>
        <taxon>Bacteria</taxon>
        <taxon>Bacillati</taxon>
        <taxon>Actinomycetota</taxon>
        <taxon>Actinomycetes</taxon>
        <taxon>Micromonosporales</taxon>
        <taxon>Micromonosporaceae</taxon>
        <taxon>Dactylosporangium</taxon>
    </lineage>
</organism>
<evidence type="ECO:0000259" key="3">
    <source>
        <dbReference type="Pfam" id="PF10099"/>
    </source>
</evidence>
<evidence type="ECO:0000313" key="5">
    <source>
        <dbReference type="Proteomes" id="UP001058003"/>
    </source>
</evidence>
<evidence type="ECO:0000313" key="4">
    <source>
        <dbReference type="EMBL" id="UWZ51274.1"/>
    </source>
</evidence>
<dbReference type="Pfam" id="PF10099">
    <property type="entry name" value="RskA_C"/>
    <property type="match status" value="1"/>
</dbReference>
<dbReference type="Proteomes" id="UP001058003">
    <property type="component" value="Chromosome"/>
</dbReference>
<keyword evidence="2" id="KW-0472">Membrane</keyword>
<feature type="domain" description="Anti-sigma K factor RskA C-terminal" evidence="3">
    <location>
        <begin position="124"/>
        <end position="256"/>
    </location>
</feature>
<feature type="region of interest" description="Disordered" evidence="1">
    <location>
        <begin position="72"/>
        <end position="91"/>
    </location>
</feature>
<feature type="transmembrane region" description="Helical" evidence="2">
    <location>
        <begin position="118"/>
        <end position="140"/>
    </location>
</feature>
<evidence type="ECO:0000256" key="2">
    <source>
        <dbReference type="SAM" id="Phobius"/>
    </source>
</evidence>
<evidence type="ECO:0000256" key="1">
    <source>
        <dbReference type="SAM" id="MobiDB-lite"/>
    </source>
</evidence>
<proteinExistence type="predicted"/>
<keyword evidence="2" id="KW-0812">Transmembrane</keyword>
<feature type="compositionally biased region" description="Pro residues" evidence="1">
    <location>
        <begin position="78"/>
        <end position="91"/>
    </location>
</feature>
<name>A0A9Q9ID75_9ACTN</name>
<reference evidence="4" key="1">
    <citation type="submission" date="2021-04" db="EMBL/GenBank/DDBJ databases">
        <title>Dactylosporangium aurantiacum NRRL B-8018 full assembly.</title>
        <authorList>
            <person name="Hartkoorn R.C."/>
            <person name="Beaudoing E."/>
            <person name="Hot D."/>
        </authorList>
    </citation>
    <scope>NUCLEOTIDE SEQUENCE</scope>
    <source>
        <strain evidence="4">NRRL B-8018</strain>
    </source>
</reference>
<accession>A0A9Q9ID75</accession>
<dbReference type="EMBL" id="CP073767">
    <property type="protein sequence ID" value="UWZ51274.1"/>
    <property type="molecule type" value="Genomic_DNA"/>
</dbReference>
<dbReference type="RefSeq" id="WP_033364733.1">
    <property type="nucleotide sequence ID" value="NZ_CP073767.1"/>
</dbReference>
<dbReference type="InterPro" id="IPR018764">
    <property type="entry name" value="RskA_C"/>
</dbReference>
<dbReference type="GO" id="GO:0005886">
    <property type="term" value="C:plasma membrane"/>
    <property type="evidence" value="ECO:0007669"/>
    <property type="project" value="InterPro"/>
</dbReference>
<gene>
    <name evidence="4" type="ORF">Daura_31520</name>
</gene>
<protein>
    <submittedName>
        <fullName evidence="4">Anti-sigma factor</fullName>
    </submittedName>
</protein>
<dbReference type="AlphaFoldDB" id="A0A9Q9ID75"/>
<sequence length="269" mass="28517">MPHLDGDRLIQRALNDLPLTRQEAGHLEHCARCGAQIDRLRHVAAQGRHTQSLRDLPAPPQRVWDRIQAELGATGRGAPPPVRLHTDPPPYRPAMRLFDERAHRRVPPAGRRRGPGRLATVVAVAAAAAVAAVVSVIVVIPRSTAPSAAAPCAGVAEVRLETLPGVAAGVTGYACLRTVGGQRRLYVHTTGMPSRSDGDYEAWLLDATSLNGPVLRMEALGVMDGSGGQDFPVSASLDLASYRVLDISAEPHDGNAAHSGRSLLRGTVV</sequence>
<dbReference type="KEGG" id="daur:Daura_31520"/>